<feature type="binding site" evidence="7">
    <location>
        <position position="446"/>
    </location>
    <ligand>
        <name>Mn(2+)</name>
        <dbReference type="ChEBI" id="CHEBI:29035"/>
        <label>1</label>
    </ligand>
</feature>
<feature type="binding site" evidence="7">
    <location>
        <position position="528"/>
    </location>
    <ligand>
        <name>Mn(2+)</name>
        <dbReference type="ChEBI" id="CHEBI:29035"/>
        <label>2</label>
    </ligand>
</feature>
<dbReference type="Pfam" id="PF02272">
    <property type="entry name" value="DHHA1"/>
    <property type="match status" value="1"/>
</dbReference>
<keyword evidence="3 8" id="KW-0812">Transmembrane</keyword>
<feature type="transmembrane region" description="Helical" evidence="8">
    <location>
        <begin position="16"/>
        <end position="37"/>
    </location>
</feature>
<keyword evidence="7" id="KW-0464">Manganese</keyword>
<dbReference type="InterPro" id="IPR038763">
    <property type="entry name" value="DHH_sf"/>
</dbReference>
<evidence type="ECO:0000256" key="4">
    <source>
        <dbReference type="ARBA" id="ARBA00022989"/>
    </source>
</evidence>
<sequence>MKKYHTLPSFIKNYRVIYLIAVFSILAIFGFVFSLHFGPIVAVAWVIVVALASILIYSLINSLGVDFQTYMTKLNGRVSISQTSALDQMPIGVMLLSSHGEIEWINENLLNIIGDRTVLGKKLKDVDVDLYELVQSNKDSGETEIDWRDGKFSLQIQQNGQAIYLLDLTDVSRYELLYEKDRLFYGLISVDNYEEIIQDATDSESSRLIAFISGRLDNWAKKYHLFLRRMSADRYLFFGRLPELKSLEDDRFSILDTVREESLKQNMPLSLSVGIAFGVSDLNDLAELAHRNLDLALGRGGDQVVIRDNDNPAIYFGGTSNPMAKRTRVRARMIDQALSDLFNNADSVFISGHKNADMDSLGAALGIWRMSRLHDLTAYIIIDDQNLQRDVKLVIGKINDEVDAANEKLKNQATDGKTPKLIEQPFITEKKALSLATDQSLLVLVDHSRPSISAAGQLLEKLKSSLIVIDHHRIADESFSEKPILFYVEQYASSTCELVTELLGYEDRRKSPLTKVEATALLGGIQLDTKGFTSHSGSRTFDAASFLRAAGADAQLLSSFGKESKDDLLVKSHLFELMQLDSNIATVVGENDVFYNPVLAAQVADELLKIQGVSASFVVSRRPDEKVGISARSDGSINVQLIMEKIGGGGSLSNAAVQMESDDIQEVKKVLQQAVLQITDNKEKE</sequence>
<dbReference type="EMBL" id="MLOK01000001">
    <property type="protein sequence ID" value="OIM22252.1"/>
    <property type="molecule type" value="Genomic_DNA"/>
</dbReference>
<comment type="function">
    <text evidence="6">Has phosphodiesterase (PDE) activity against cyclic-di-AMP (c-di-AMP).</text>
</comment>
<dbReference type="GO" id="GO:0046872">
    <property type="term" value="F:metal ion binding"/>
    <property type="evidence" value="ECO:0007669"/>
    <property type="project" value="UniProtKB-KW"/>
</dbReference>
<dbReference type="PANTHER" id="PTHR47618">
    <property type="entry name" value="BIFUNCTIONAL OLIGORIBONUCLEASE AND PAP PHOSPHATASE NRNA"/>
    <property type="match status" value="1"/>
</dbReference>
<evidence type="ECO:0000313" key="13">
    <source>
        <dbReference type="Proteomes" id="UP000294726"/>
    </source>
</evidence>
<dbReference type="Pfam" id="PF01368">
    <property type="entry name" value="DHH"/>
    <property type="match status" value="1"/>
</dbReference>
<dbReference type="EC" id="3.1.4.-" evidence="6"/>
<dbReference type="EMBL" id="LR031358">
    <property type="protein sequence ID" value="VDB96896.1"/>
    <property type="molecule type" value="Genomic_DNA"/>
</dbReference>
<dbReference type="GO" id="GO:0003676">
    <property type="term" value="F:nucleic acid binding"/>
    <property type="evidence" value="ECO:0007669"/>
    <property type="project" value="UniProtKB-UniRule"/>
</dbReference>
<keyword evidence="5 6" id="KW-0472">Membrane</keyword>
<dbReference type="Proteomes" id="UP000294726">
    <property type="component" value="Chromosome"/>
</dbReference>
<evidence type="ECO:0000256" key="5">
    <source>
        <dbReference type="ARBA" id="ARBA00023136"/>
    </source>
</evidence>
<comment type="subcellular location">
    <subcellularLocation>
        <location evidence="1">Cell membrane</location>
        <topology evidence="1">Multi-pass membrane protein</topology>
    </subcellularLocation>
</comment>
<evidence type="ECO:0000256" key="7">
    <source>
        <dbReference type="PIRSR" id="PIRSR026583-50"/>
    </source>
</evidence>
<dbReference type="InterPro" id="IPR014528">
    <property type="entry name" value="GdpP/PdeA"/>
</dbReference>
<evidence type="ECO:0000256" key="8">
    <source>
        <dbReference type="SAM" id="Phobius"/>
    </source>
</evidence>
<dbReference type="SMART" id="SM00267">
    <property type="entry name" value="GGDEF"/>
    <property type="match status" value="1"/>
</dbReference>
<dbReference type="GO" id="GO:0005886">
    <property type="term" value="C:plasma membrane"/>
    <property type="evidence" value="ECO:0007669"/>
    <property type="project" value="UniProtKB-SubCell"/>
</dbReference>
<dbReference type="PIRSF" id="PIRSF026583">
    <property type="entry name" value="YybT"/>
    <property type="match status" value="1"/>
</dbReference>
<organism evidence="10 12">
    <name type="scientific">Oenococcus oeni</name>
    <name type="common">Leuconostoc oenos</name>
    <dbReference type="NCBI Taxonomy" id="1247"/>
    <lineage>
        <taxon>Bacteria</taxon>
        <taxon>Bacillati</taxon>
        <taxon>Bacillota</taxon>
        <taxon>Bacilli</taxon>
        <taxon>Lactobacillales</taxon>
        <taxon>Lactobacillaceae</taxon>
        <taxon>Oenococcus</taxon>
    </lineage>
</organism>
<dbReference type="InterPro" id="IPR003156">
    <property type="entry name" value="DHHA1_dom"/>
</dbReference>
<evidence type="ECO:0000256" key="1">
    <source>
        <dbReference type="ARBA" id="ARBA00004651"/>
    </source>
</evidence>
<dbReference type="SUPFAM" id="SSF64182">
    <property type="entry name" value="DHH phosphoesterases"/>
    <property type="match status" value="1"/>
</dbReference>
<evidence type="ECO:0000256" key="6">
    <source>
        <dbReference type="PIRNR" id="PIRNR026583"/>
    </source>
</evidence>
<evidence type="ECO:0000313" key="10">
    <source>
        <dbReference type="EMBL" id="OIM22252.1"/>
    </source>
</evidence>
<evidence type="ECO:0000313" key="11">
    <source>
        <dbReference type="EMBL" id="VDB96896.1"/>
    </source>
</evidence>
<dbReference type="PANTHER" id="PTHR47618:SF2">
    <property type="entry name" value="CYCLIC-DI-AMP PHOSPHODIESTERASE GDPP"/>
    <property type="match status" value="1"/>
</dbReference>
<dbReference type="Gene3D" id="3.90.1640.10">
    <property type="entry name" value="inorganic pyrophosphatase (n-terminal core)"/>
    <property type="match status" value="1"/>
</dbReference>
<dbReference type="Gene3D" id="3.10.310.30">
    <property type="match status" value="1"/>
</dbReference>
<name>A0A6N4A9L0_OENOE</name>
<reference evidence="10 12" key="1">
    <citation type="journal article" date="2016" name="BMC Genomics">
        <title>Consensus pan-genome assembly of the specialised wine bacterium Oenococcus oeni.</title>
        <authorList>
            <person name="Sternes P.R."/>
            <person name="Borneman A.R."/>
        </authorList>
    </citation>
    <scope>NUCLEOTIDE SEQUENCE [LARGE SCALE GENOMIC DNA]</scope>
    <source>
        <strain evidence="10 12">AWRIB661</strain>
    </source>
</reference>
<protein>
    <recommendedName>
        <fullName evidence="6">Cyclic-di-AMP phosphodiesterase</fullName>
        <ecNumber evidence="6">3.1.4.-</ecNumber>
    </recommendedName>
</protein>
<proteinExistence type="inferred from homology"/>
<keyword evidence="6 11" id="KW-0378">Hydrolase</keyword>
<feature type="binding site" evidence="7">
    <location>
        <position position="353"/>
    </location>
    <ligand>
        <name>Mn(2+)</name>
        <dbReference type="ChEBI" id="CHEBI:29035"/>
        <label>1</label>
    </ligand>
</feature>
<feature type="binding site" evidence="7">
    <location>
        <position position="446"/>
    </location>
    <ligand>
        <name>Mn(2+)</name>
        <dbReference type="ChEBI" id="CHEBI:29035"/>
        <label>2</label>
    </ligand>
</feature>
<feature type="binding site" evidence="7">
    <location>
        <position position="471"/>
    </location>
    <ligand>
        <name>Mn(2+)</name>
        <dbReference type="ChEBI" id="CHEBI:29035"/>
        <label>2</label>
    </ligand>
</feature>
<comment type="cofactor">
    <cofactor evidence="7">
        <name>Mn(2+)</name>
        <dbReference type="ChEBI" id="CHEBI:29035"/>
    </cofactor>
    <text evidence="7">For phosphodiesterase activity, probably binds 2 Mn(2+) per subunit.</text>
</comment>
<dbReference type="Proteomes" id="UP000181728">
    <property type="component" value="Unassembled WGS sequence"/>
</dbReference>
<dbReference type="InterPro" id="IPR051319">
    <property type="entry name" value="Oligoribo/pAp-PDE_c-di-AMP_PDE"/>
</dbReference>
<dbReference type="GO" id="GO:0016787">
    <property type="term" value="F:hydrolase activity"/>
    <property type="evidence" value="ECO:0007669"/>
    <property type="project" value="UniProtKB-UniRule"/>
</dbReference>
<gene>
    <name evidence="10" type="ORF">ATX59_00060</name>
    <name evidence="11" type="ORF">OENI_0013</name>
</gene>
<feature type="transmembrane region" description="Helical" evidence="8">
    <location>
        <begin position="43"/>
        <end position="65"/>
    </location>
</feature>
<feature type="domain" description="GGDEF" evidence="9">
    <location>
        <begin position="181"/>
        <end position="309"/>
    </location>
</feature>
<evidence type="ECO:0000259" key="9">
    <source>
        <dbReference type="PROSITE" id="PS50887"/>
    </source>
</evidence>
<keyword evidence="7" id="KW-0479">Metal-binding</keyword>
<feature type="binding site" evidence="7">
    <location>
        <position position="357"/>
    </location>
    <ligand>
        <name>Mn(2+)</name>
        <dbReference type="ChEBI" id="CHEBI:29035"/>
        <label>1</label>
    </ligand>
</feature>
<dbReference type="Gene3D" id="3.30.450.20">
    <property type="entry name" value="PAS domain"/>
    <property type="match status" value="1"/>
</dbReference>
<dbReference type="InterPro" id="IPR000160">
    <property type="entry name" value="GGDEF_dom"/>
</dbReference>
<accession>A0A6N4A9L0</accession>
<comment type="catalytic activity">
    <reaction evidence="6">
        <text>3',3'-c-di-AMP + H2O = 5'-O-phosphonoadenylyl-(3'-&gt;5')-adenosine + H(+)</text>
        <dbReference type="Rhea" id="RHEA:54420"/>
        <dbReference type="ChEBI" id="CHEBI:15377"/>
        <dbReference type="ChEBI" id="CHEBI:15378"/>
        <dbReference type="ChEBI" id="CHEBI:71500"/>
        <dbReference type="ChEBI" id="CHEBI:138171"/>
    </reaction>
</comment>
<evidence type="ECO:0000313" key="12">
    <source>
        <dbReference type="Proteomes" id="UP000181728"/>
    </source>
</evidence>
<keyword evidence="2 6" id="KW-1003">Cell membrane</keyword>
<dbReference type="AlphaFoldDB" id="A0A6N4A9L0"/>
<reference evidence="11 13" key="2">
    <citation type="submission" date="2018-08" db="EMBL/GenBank/DDBJ databases">
        <authorList>
            <person name="Lorentzen P. G. S. M."/>
        </authorList>
    </citation>
    <scope>NUCLEOTIDE SEQUENCE [LARGE SCALE GENOMIC DNA]</scope>
    <source>
        <strain evidence="11 13">CRBO_1381</strain>
    </source>
</reference>
<dbReference type="InterPro" id="IPR001667">
    <property type="entry name" value="DDH_dom"/>
</dbReference>
<evidence type="ECO:0000256" key="3">
    <source>
        <dbReference type="ARBA" id="ARBA00022692"/>
    </source>
</evidence>
<dbReference type="Pfam" id="PF24898">
    <property type="entry name" value="GGDEF_GdpP"/>
    <property type="match status" value="1"/>
</dbReference>
<dbReference type="Pfam" id="PF21370">
    <property type="entry name" value="PAS_GdpP"/>
    <property type="match status" value="1"/>
</dbReference>
<feature type="binding site" evidence="7">
    <location>
        <position position="359"/>
    </location>
    <ligand>
        <name>Mn(2+)</name>
        <dbReference type="ChEBI" id="CHEBI:29035"/>
        <label>2</label>
    </ligand>
</feature>
<dbReference type="InterPro" id="IPR049553">
    <property type="entry name" value="GdpP-like_PAS"/>
</dbReference>
<keyword evidence="4 8" id="KW-1133">Transmembrane helix</keyword>
<comment type="similarity">
    <text evidence="6">Belongs to the GdpP/PdeA phosphodiesterase family.</text>
</comment>
<dbReference type="PROSITE" id="PS50887">
    <property type="entry name" value="GGDEF"/>
    <property type="match status" value="1"/>
</dbReference>
<dbReference type="RefSeq" id="WP_032817481.1">
    <property type="nucleotide sequence ID" value="NZ_LR031358.1"/>
</dbReference>
<evidence type="ECO:0000256" key="2">
    <source>
        <dbReference type="ARBA" id="ARBA00022475"/>
    </source>
</evidence>